<protein>
    <submittedName>
        <fullName evidence="2">F-box protein 36a</fullName>
    </submittedName>
</protein>
<sequence length="199" mass="22965">MASLIGEKLFEINGQGPPPTKDFFQLVITRTEVTWTSWTISLRRESKGAPPKQLKTTHCGFLQDKPFQNDVGSVFGQRILEYTLSLCRGDYDYLERLPDDIALRILSFLPLEDTALVAQVSHRFRQLCNSETFWEQTVRNRCADFNSEMEGLANAMGWRRTYFTFFHKTLSLCDLTWPHSASTEVLWPIISLLSHRLLS</sequence>
<name>A0A3Q2Q7I0_FUNHE</name>
<dbReference type="Proteomes" id="UP000265000">
    <property type="component" value="Unplaced"/>
</dbReference>
<evidence type="ECO:0000313" key="3">
    <source>
        <dbReference type="Proteomes" id="UP000265000"/>
    </source>
</evidence>
<dbReference type="SUPFAM" id="SSF81383">
    <property type="entry name" value="F-box domain"/>
    <property type="match status" value="1"/>
</dbReference>
<dbReference type="AlphaFoldDB" id="A0A3Q2Q7I0"/>
<reference evidence="2" key="2">
    <citation type="submission" date="2025-09" db="UniProtKB">
        <authorList>
            <consortium name="Ensembl"/>
        </authorList>
    </citation>
    <scope>IDENTIFICATION</scope>
</reference>
<evidence type="ECO:0000259" key="1">
    <source>
        <dbReference type="PROSITE" id="PS50181"/>
    </source>
</evidence>
<dbReference type="Ensembl" id="ENSFHET00000013457.1">
    <property type="protein sequence ID" value="ENSFHEP00000022219.1"/>
    <property type="gene ID" value="ENSFHEG00000002447.1"/>
</dbReference>
<accession>A0A3Q2Q7I0</accession>
<reference evidence="2" key="1">
    <citation type="submission" date="2025-08" db="UniProtKB">
        <authorList>
            <consortium name="Ensembl"/>
        </authorList>
    </citation>
    <scope>IDENTIFICATION</scope>
</reference>
<dbReference type="Gene3D" id="1.20.1280.50">
    <property type="match status" value="1"/>
</dbReference>
<dbReference type="InterPro" id="IPR036047">
    <property type="entry name" value="F-box-like_dom_sf"/>
</dbReference>
<proteinExistence type="predicted"/>
<dbReference type="Pfam" id="PF12937">
    <property type="entry name" value="F-box-like"/>
    <property type="match status" value="1"/>
</dbReference>
<dbReference type="SMART" id="SM00256">
    <property type="entry name" value="FBOX"/>
    <property type="match status" value="1"/>
</dbReference>
<dbReference type="GeneTree" id="ENSGT00390000001015"/>
<evidence type="ECO:0000313" key="2">
    <source>
        <dbReference type="Ensembl" id="ENSFHEP00000022219.1"/>
    </source>
</evidence>
<dbReference type="InterPro" id="IPR001810">
    <property type="entry name" value="F-box_dom"/>
</dbReference>
<organism evidence="2 3">
    <name type="scientific">Fundulus heteroclitus</name>
    <name type="common">Killifish</name>
    <name type="synonym">Mummichog</name>
    <dbReference type="NCBI Taxonomy" id="8078"/>
    <lineage>
        <taxon>Eukaryota</taxon>
        <taxon>Metazoa</taxon>
        <taxon>Chordata</taxon>
        <taxon>Craniata</taxon>
        <taxon>Vertebrata</taxon>
        <taxon>Euteleostomi</taxon>
        <taxon>Actinopterygii</taxon>
        <taxon>Neopterygii</taxon>
        <taxon>Teleostei</taxon>
        <taxon>Neoteleostei</taxon>
        <taxon>Acanthomorphata</taxon>
        <taxon>Ovalentaria</taxon>
        <taxon>Atherinomorphae</taxon>
        <taxon>Cyprinodontiformes</taxon>
        <taxon>Fundulidae</taxon>
        <taxon>Fundulus</taxon>
    </lineage>
</organism>
<feature type="domain" description="F-box" evidence="1">
    <location>
        <begin position="91"/>
        <end position="137"/>
    </location>
</feature>
<keyword evidence="3" id="KW-1185">Reference proteome</keyword>
<dbReference type="PROSITE" id="PS50181">
    <property type="entry name" value="FBOX"/>
    <property type="match status" value="1"/>
</dbReference>